<organism evidence="1 2">
    <name type="scientific">Porphyromonas uenonis 60-3</name>
    <dbReference type="NCBI Taxonomy" id="596327"/>
    <lineage>
        <taxon>Bacteria</taxon>
        <taxon>Pseudomonadati</taxon>
        <taxon>Bacteroidota</taxon>
        <taxon>Bacteroidia</taxon>
        <taxon>Bacteroidales</taxon>
        <taxon>Porphyromonadaceae</taxon>
        <taxon>Porphyromonas</taxon>
    </lineage>
</organism>
<accession>C2MBW2</accession>
<keyword evidence="2" id="KW-1185">Reference proteome</keyword>
<dbReference type="AlphaFoldDB" id="C2MBW2"/>
<sequence>IGAYGRNVNQTAQRGAQGAYTGGKAVAGATGSMAGNVGGRIKGALIKGK</sequence>
<protein>
    <submittedName>
        <fullName evidence="1">Uncharacterized protein</fullName>
    </submittedName>
</protein>
<comment type="caution">
    <text evidence="1">The sequence shown here is derived from an EMBL/GenBank/DDBJ whole genome shotgun (WGS) entry which is preliminary data.</text>
</comment>
<reference evidence="1 2" key="1">
    <citation type="submission" date="2009-04" db="EMBL/GenBank/DDBJ databases">
        <authorList>
            <person name="Sebastian Y."/>
            <person name="Madupu R."/>
            <person name="Durkin A.S."/>
            <person name="Torralba M."/>
            <person name="Methe B."/>
            <person name="Sutton G.G."/>
            <person name="Strausberg R.L."/>
            <person name="Nelson K.E."/>
        </authorList>
    </citation>
    <scope>NUCLEOTIDE SEQUENCE [LARGE SCALE GENOMIC DNA]</scope>
    <source>
        <strain evidence="1 2">60-3</strain>
    </source>
</reference>
<feature type="non-terminal residue" evidence="1">
    <location>
        <position position="1"/>
    </location>
</feature>
<name>C2MBW2_9PORP</name>
<proteinExistence type="predicted"/>
<dbReference type="EMBL" id="ACLR01000140">
    <property type="protein sequence ID" value="EEK16789.1"/>
    <property type="molecule type" value="Genomic_DNA"/>
</dbReference>
<evidence type="ECO:0000313" key="2">
    <source>
        <dbReference type="Proteomes" id="UP000003303"/>
    </source>
</evidence>
<evidence type="ECO:0000313" key="1">
    <source>
        <dbReference type="EMBL" id="EEK16789.1"/>
    </source>
</evidence>
<gene>
    <name evidence="1" type="ORF">PORUE0001_2038</name>
</gene>
<dbReference type="Proteomes" id="UP000003303">
    <property type="component" value="Unassembled WGS sequence"/>
</dbReference>